<protein>
    <submittedName>
        <fullName evidence="1">Uncharacterized protein</fullName>
    </submittedName>
</protein>
<evidence type="ECO:0000313" key="2">
    <source>
        <dbReference type="Proteomes" id="UP000520876"/>
    </source>
</evidence>
<dbReference type="RefSeq" id="WP_180096271.1">
    <property type="nucleotide sequence ID" value="NZ_CAXAZJ010000023.1"/>
</dbReference>
<sequence length="278" mass="31018">MSQLKENQIFILAANSAAIKSVHENHLEYYEDRISNPAINKLVSYVSSTINNEIGATYGVSILHDHVIFGTDHTPKNAGVVFFLEASLDKKTTLEIIQKSRSLAIHIVQKMLPDGDLFQEQQAVPWLDPEKVEALDERQELFLTKWGNTKIPDGFSLIDAPENTPLLCVDSEFMTPEKRTTTSSSIDGAGLADGYSNSRNEAYILTIQESLQKTGDVRKFKVAHPDLLTIISEAAFKNMPVRFTATKTTDNTSQKSTYTLDTLMIDDKLLDTEGFELT</sequence>
<proteinExistence type="predicted"/>
<dbReference type="EMBL" id="JACCGK010000034">
    <property type="protein sequence ID" value="NYT75261.1"/>
    <property type="molecule type" value="Genomic_DNA"/>
</dbReference>
<dbReference type="AlphaFoldDB" id="A0A7Z0SQU0"/>
<evidence type="ECO:0000313" key="1">
    <source>
        <dbReference type="EMBL" id="NYT75261.1"/>
    </source>
</evidence>
<organism evidence="1 2">
    <name type="scientific">Vreelandella sedimenti</name>
    <dbReference type="NCBI Taxonomy" id="2729618"/>
    <lineage>
        <taxon>Bacteria</taxon>
        <taxon>Pseudomonadati</taxon>
        <taxon>Pseudomonadota</taxon>
        <taxon>Gammaproteobacteria</taxon>
        <taxon>Oceanospirillales</taxon>
        <taxon>Halomonadaceae</taxon>
        <taxon>Vreelandella</taxon>
    </lineage>
</organism>
<name>A0A7Z0SQU0_9GAMM</name>
<comment type="caution">
    <text evidence="1">The sequence shown here is derived from an EMBL/GenBank/DDBJ whole genome shotgun (WGS) entry which is preliminary data.</text>
</comment>
<gene>
    <name evidence="1" type="ORF">HZU72_23035</name>
</gene>
<reference evidence="1 2" key="1">
    <citation type="submission" date="2020-07" db="EMBL/GenBank/DDBJ databases">
        <title>Halomonas sp. QX-2 draft genome sequence.</title>
        <authorList>
            <person name="Qiu X."/>
        </authorList>
    </citation>
    <scope>NUCLEOTIDE SEQUENCE [LARGE SCALE GENOMIC DNA]</scope>
    <source>
        <strain evidence="1 2">QX-2</strain>
    </source>
</reference>
<keyword evidence="2" id="KW-1185">Reference proteome</keyword>
<dbReference type="Proteomes" id="UP000520876">
    <property type="component" value="Unassembled WGS sequence"/>
</dbReference>
<accession>A0A7Z0SQU0</accession>